<keyword evidence="1" id="KW-0732">Signal</keyword>
<dbReference type="Proteomes" id="UP001283361">
    <property type="component" value="Unassembled WGS sequence"/>
</dbReference>
<name>A0AAE0Y2N5_9GAST</name>
<evidence type="ECO:0000313" key="4">
    <source>
        <dbReference type="Proteomes" id="UP001283361"/>
    </source>
</evidence>
<evidence type="ECO:0000313" key="3">
    <source>
        <dbReference type="EMBL" id="KAK3730786.1"/>
    </source>
</evidence>
<keyword evidence="4" id="KW-1185">Reference proteome</keyword>
<evidence type="ECO:0000259" key="2">
    <source>
        <dbReference type="Pfam" id="PF01822"/>
    </source>
</evidence>
<feature type="chain" id="PRO_5042219657" description="WSC domain-containing protein" evidence="1">
    <location>
        <begin position="21"/>
        <end position="152"/>
    </location>
</feature>
<accession>A0AAE0Y2N5</accession>
<dbReference type="EMBL" id="JAWDGP010007056">
    <property type="protein sequence ID" value="KAK3730786.1"/>
    <property type="molecule type" value="Genomic_DNA"/>
</dbReference>
<gene>
    <name evidence="3" type="ORF">RRG08_030626</name>
</gene>
<organism evidence="3 4">
    <name type="scientific">Elysia crispata</name>
    <name type="common">lettuce slug</name>
    <dbReference type="NCBI Taxonomy" id="231223"/>
    <lineage>
        <taxon>Eukaryota</taxon>
        <taxon>Metazoa</taxon>
        <taxon>Spiralia</taxon>
        <taxon>Lophotrochozoa</taxon>
        <taxon>Mollusca</taxon>
        <taxon>Gastropoda</taxon>
        <taxon>Heterobranchia</taxon>
        <taxon>Euthyneura</taxon>
        <taxon>Panpulmonata</taxon>
        <taxon>Sacoglossa</taxon>
        <taxon>Placobranchoidea</taxon>
        <taxon>Plakobranchidae</taxon>
        <taxon>Elysia</taxon>
    </lineage>
</organism>
<proteinExistence type="predicted"/>
<feature type="domain" description="WSC" evidence="2">
    <location>
        <begin position="84"/>
        <end position="132"/>
    </location>
</feature>
<feature type="signal peptide" evidence="1">
    <location>
        <begin position="1"/>
        <end position="20"/>
    </location>
</feature>
<reference evidence="3" key="1">
    <citation type="journal article" date="2023" name="G3 (Bethesda)">
        <title>A reference genome for the long-term kleptoplast-retaining sea slug Elysia crispata morphotype clarki.</title>
        <authorList>
            <person name="Eastman K.E."/>
            <person name="Pendleton A.L."/>
            <person name="Shaikh M.A."/>
            <person name="Suttiyut T."/>
            <person name="Ogas R."/>
            <person name="Tomko P."/>
            <person name="Gavelis G."/>
            <person name="Widhalm J.R."/>
            <person name="Wisecaver J.H."/>
        </authorList>
    </citation>
    <scope>NUCLEOTIDE SEQUENCE</scope>
    <source>
        <strain evidence="3">ECLA1</strain>
    </source>
</reference>
<protein>
    <recommendedName>
        <fullName evidence="2">WSC domain-containing protein</fullName>
    </recommendedName>
</protein>
<comment type="caution">
    <text evidence="3">The sequence shown here is derived from an EMBL/GenBank/DDBJ whole genome shotgun (WGS) entry which is preliminary data.</text>
</comment>
<dbReference type="Pfam" id="PF01822">
    <property type="entry name" value="WSC"/>
    <property type="match status" value="1"/>
</dbReference>
<dbReference type="AlphaFoldDB" id="A0AAE0Y2N5"/>
<evidence type="ECO:0000256" key="1">
    <source>
        <dbReference type="SAM" id="SignalP"/>
    </source>
</evidence>
<sequence length="152" mass="16814">MLRNVLFCAVLVIAVVVTAAQTPIKKNCRTSVPGYDCGQTCIAFFVGCYHSNGPTQILPKNSLVNLRHTIDWQKWMQDGSAGDLIKKCAQLAVQKNMKYFGIEYYGECYFGNTLNQSQPKVTTEDDCTKYCGFDVGGASAMVVYEVFTPPSK</sequence>
<dbReference type="InterPro" id="IPR002889">
    <property type="entry name" value="WSC_carb-bd"/>
</dbReference>